<dbReference type="GO" id="GO:0000428">
    <property type="term" value="C:DNA-directed RNA polymerase complex"/>
    <property type="evidence" value="ECO:0007669"/>
    <property type="project" value="UniProtKB-KW"/>
</dbReference>
<reference evidence="6" key="2">
    <citation type="journal article" date="2019" name="Int. J. Syst. Evol. Microbiol.">
        <title>The Global Catalogue of Microorganisms (GCM) 10K type strain sequencing project: providing services to taxonomists for standard genome sequencing and annotation.</title>
        <authorList>
            <consortium name="The Broad Institute Genomics Platform"/>
            <consortium name="The Broad Institute Genome Sequencing Center for Infectious Disease"/>
            <person name="Wu L."/>
            <person name="Ma J."/>
        </authorList>
    </citation>
    <scope>NUCLEOTIDE SEQUENCE [LARGE SCALE GENOMIC DNA]</scope>
    <source>
        <strain evidence="6">CGMCC 4.5581</strain>
    </source>
</reference>
<dbReference type="AlphaFoldDB" id="A0A846LQY2"/>
<accession>A0A846LQY2</accession>
<evidence type="ECO:0000313" key="5">
    <source>
        <dbReference type="Proteomes" id="UP000552836"/>
    </source>
</evidence>
<keyword evidence="6" id="KW-1185">Reference proteome</keyword>
<reference evidence="3" key="1">
    <citation type="journal article" date="2014" name="Int. J. Syst. Evol. Microbiol.">
        <title>Complete genome of a new Firmicutes species belonging to the dominant human colonic microbiota ('Ruminococcus bicirculans') reveals two chromosomes and a selective capacity to utilize plant glucans.</title>
        <authorList>
            <consortium name="NISC Comparative Sequencing Program"/>
            <person name="Wegmann U."/>
            <person name="Louis P."/>
            <person name="Goesmann A."/>
            <person name="Henrissat B."/>
            <person name="Duncan S.H."/>
            <person name="Flint H.J."/>
        </authorList>
    </citation>
    <scope>NUCLEOTIDE SEQUENCE</scope>
    <source>
        <strain evidence="3">CGMCC 4.5581</strain>
    </source>
</reference>
<keyword evidence="4" id="KW-0240">DNA-directed RNA polymerase</keyword>
<evidence type="ECO:0000259" key="2">
    <source>
        <dbReference type="Pfam" id="PF12647"/>
    </source>
</evidence>
<feature type="domain" description="RNHCP" evidence="2">
    <location>
        <begin position="46"/>
        <end position="127"/>
    </location>
</feature>
<dbReference type="Pfam" id="PF12647">
    <property type="entry name" value="RNHCP"/>
    <property type="match status" value="1"/>
</dbReference>
<organism evidence="4 5">
    <name type="scientific">Modestobacter marinus</name>
    <dbReference type="NCBI Taxonomy" id="477641"/>
    <lineage>
        <taxon>Bacteria</taxon>
        <taxon>Bacillati</taxon>
        <taxon>Actinomycetota</taxon>
        <taxon>Actinomycetes</taxon>
        <taxon>Geodermatophilales</taxon>
        <taxon>Geodermatophilaceae</taxon>
        <taxon>Modestobacter</taxon>
    </lineage>
</organism>
<evidence type="ECO:0000256" key="1">
    <source>
        <dbReference type="SAM" id="MobiDB-lite"/>
    </source>
</evidence>
<dbReference type="EMBL" id="BMMI01000004">
    <property type="protein sequence ID" value="GGL67914.1"/>
    <property type="molecule type" value="Genomic_DNA"/>
</dbReference>
<dbReference type="EMBL" id="JAAMPA010000001">
    <property type="protein sequence ID" value="NIH65899.1"/>
    <property type="molecule type" value="Genomic_DNA"/>
</dbReference>
<evidence type="ECO:0000313" key="4">
    <source>
        <dbReference type="EMBL" id="NIH65899.1"/>
    </source>
</evidence>
<keyword evidence="4" id="KW-0804">Transcription</keyword>
<comment type="caution">
    <text evidence="4">The sequence shown here is derived from an EMBL/GenBank/DDBJ whole genome shotgun (WGS) entry which is preliminary data.</text>
</comment>
<dbReference type="Proteomes" id="UP000648663">
    <property type="component" value="Unassembled WGS sequence"/>
</dbReference>
<dbReference type="Proteomes" id="UP000552836">
    <property type="component" value="Unassembled WGS sequence"/>
</dbReference>
<reference evidence="3" key="4">
    <citation type="submission" date="2024-05" db="EMBL/GenBank/DDBJ databases">
        <authorList>
            <person name="Sun Q."/>
            <person name="Zhou Y."/>
        </authorList>
    </citation>
    <scope>NUCLEOTIDE SEQUENCE</scope>
    <source>
        <strain evidence="3">CGMCC 4.5581</strain>
    </source>
</reference>
<name>A0A846LQY2_9ACTN</name>
<sequence length="142" mass="15269">MTSPDLPAGAMTPDLPAGTVDPGVPAGAIRGSTDGGRARSRRAENTTFVCGHCQTPVPANTDGHYRNHCPWCLWSLHVDDLPGDRASECRQLMEPIGLVEKSGKGWQVVHRCTACGHRQPNRLVRDGAAPDDLDLVLALPWL</sequence>
<reference evidence="4 5" key="3">
    <citation type="submission" date="2020-02" db="EMBL/GenBank/DDBJ databases">
        <title>Sequencing the genomes of 1000 actinobacteria strains.</title>
        <authorList>
            <person name="Klenk H.-P."/>
        </authorList>
    </citation>
    <scope>NUCLEOTIDE SEQUENCE [LARGE SCALE GENOMIC DNA]</scope>
    <source>
        <strain evidence="4 5">DSM 45201</strain>
    </source>
</reference>
<feature type="region of interest" description="Disordered" evidence="1">
    <location>
        <begin position="1"/>
        <end position="40"/>
    </location>
</feature>
<gene>
    <name evidence="4" type="ORF">FB380_000345</name>
    <name evidence="3" type="ORF">GCM10011589_25380</name>
</gene>
<dbReference type="InterPro" id="IPR024439">
    <property type="entry name" value="RNHCP"/>
</dbReference>
<evidence type="ECO:0000313" key="3">
    <source>
        <dbReference type="EMBL" id="GGL67914.1"/>
    </source>
</evidence>
<evidence type="ECO:0000313" key="6">
    <source>
        <dbReference type="Proteomes" id="UP000648663"/>
    </source>
</evidence>
<proteinExistence type="predicted"/>
<dbReference type="RefSeq" id="WP_229682045.1">
    <property type="nucleotide sequence ID" value="NZ_BAABJU010000021.1"/>
</dbReference>
<protein>
    <submittedName>
        <fullName evidence="4">DNA-directed RNA polymerase subunit RPC12/RpoP</fullName>
    </submittedName>
</protein>